<protein>
    <submittedName>
        <fullName evidence="2">Uncharacterized protein</fullName>
    </submittedName>
</protein>
<sequence length="196" mass="20685">MLSVDRSAGDGESEEDRDDGRGLDMSMCLVRELSPPINESTLKVENGFLVGSADFTFNAGLTDGLPFRETSWSLIPVSESELVRFVSVSPPQVGLLNADVRPVCCSTPAAIAARGTASTTPDIELAGNNENTPTHNRPVSGLSHSPPLAILYTRPLSVAATQRLSASAEDITPRPSPLTSARTLRELAGRVIASNA</sequence>
<accession>A0AAD9NL35</accession>
<dbReference type="EMBL" id="JAODUO010000814">
    <property type="protein sequence ID" value="KAK2174277.1"/>
    <property type="molecule type" value="Genomic_DNA"/>
</dbReference>
<proteinExistence type="predicted"/>
<gene>
    <name evidence="2" type="ORF">NP493_814g01043</name>
</gene>
<name>A0AAD9NL35_RIDPI</name>
<reference evidence="2" key="1">
    <citation type="journal article" date="2023" name="Mol. Biol. Evol.">
        <title>Third-Generation Sequencing Reveals the Adaptive Role of the Epigenome in Three Deep-Sea Polychaetes.</title>
        <authorList>
            <person name="Perez M."/>
            <person name="Aroh O."/>
            <person name="Sun Y."/>
            <person name="Lan Y."/>
            <person name="Juniper S.K."/>
            <person name="Young C.R."/>
            <person name="Angers B."/>
            <person name="Qian P.Y."/>
        </authorList>
    </citation>
    <scope>NUCLEOTIDE SEQUENCE</scope>
    <source>
        <strain evidence="2">R07B-5</strain>
    </source>
</reference>
<comment type="caution">
    <text evidence="2">The sequence shown here is derived from an EMBL/GenBank/DDBJ whole genome shotgun (WGS) entry which is preliminary data.</text>
</comment>
<evidence type="ECO:0000313" key="2">
    <source>
        <dbReference type="EMBL" id="KAK2174277.1"/>
    </source>
</evidence>
<dbReference type="Proteomes" id="UP001209878">
    <property type="component" value="Unassembled WGS sequence"/>
</dbReference>
<keyword evidence="3" id="KW-1185">Reference proteome</keyword>
<dbReference type="AlphaFoldDB" id="A0AAD9NL35"/>
<evidence type="ECO:0000256" key="1">
    <source>
        <dbReference type="SAM" id="MobiDB-lite"/>
    </source>
</evidence>
<feature type="region of interest" description="Disordered" evidence="1">
    <location>
        <begin position="1"/>
        <end position="23"/>
    </location>
</feature>
<organism evidence="2 3">
    <name type="scientific">Ridgeia piscesae</name>
    <name type="common">Tubeworm</name>
    <dbReference type="NCBI Taxonomy" id="27915"/>
    <lineage>
        <taxon>Eukaryota</taxon>
        <taxon>Metazoa</taxon>
        <taxon>Spiralia</taxon>
        <taxon>Lophotrochozoa</taxon>
        <taxon>Annelida</taxon>
        <taxon>Polychaeta</taxon>
        <taxon>Sedentaria</taxon>
        <taxon>Canalipalpata</taxon>
        <taxon>Sabellida</taxon>
        <taxon>Siboglinidae</taxon>
        <taxon>Ridgeia</taxon>
    </lineage>
</organism>
<evidence type="ECO:0000313" key="3">
    <source>
        <dbReference type="Proteomes" id="UP001209878"/>
    </source>
</evidence>